<sequence>MNNQQYCCYSASIIVIRHETTTKSEPGESTGQFSSPQRSMLAISRFQQRRTLAAVCIAKHRGVQLYFRPAIKVQQQLATRPCCVRAVLYSTAALAACIEMEYARAYFCLKRVHLGSLLRRVREKVYESSRLVFLLSGRGACREERGDFSSSFPIFELKRRSHADLRTFLVAGDAAAATTSSMNDPKLERMQIGREAFPFGFAL</sequence>
<protein>
    <submittedName>
        <fullName evidence="1">Uncharacterized protein</fullName>
    </submittedName>
</protein>
<evidence type="ECO:0000313" key="2">
    <source>
        <dbReference type="Proteomes" id="UP000053477"/>
    </source>
</evidence>
<dbReference type="Proteomes" id="UP000053477">
    <property type="component" value="Unassembled WGS sequence"/>
</dbReference>
<proteinExistence type="predicted"/>
<organism evidence="1 2">
    <name type="scientific">Schizopora paradoxa</name>
    <dbReference type="NCBI Taxonomy" id="27342"/>
    <lineage>
        <taxon>Eukaryota</taxon>
        <taxon>Fungi</taxon>
        <taxon>Dikarya</taxon>
        <taxon>Basidiomycota</taxon>
        <taxon>Agaricomycotina</taxon>
        <taxon>Agaricomycetes</taxon>
        <taxon>Hymenochaetales</taxon>
        <taxon>Schizoporaceae</taxon>
        <taxon>Schizopora</taxon>
    </lineage>
</organism>
<dbReference type="AlphaFoldDB" id="A0A0H2RHC1"/>
<evidence type="ECO:0000313" key="1">
    <source>
        <dbReference type="EMBL" id="KLO11310.1"/>
    </source>
</evidence>
<keyword evidence="2" id="KW-1185">Reference proteome</keyword>
<name>A0A0H2RHC1_9AGAM</name>
<gene>
    <name evidence="1" type="ORF">SCHPADRAFT_476224</name>
</gene>
<dbReference type="InParanoid" id="A0A0H2RHC1"/>
<dbReference type="EMBL" id="KQ086003">
    <property type="protein sequence ID" value="KLO11310.1"/>
    <property type="molecule type" value="Genomic_DNA"/>
</dbReference>
<accession>A0A0H2RHC1</accession>
<reference evidence="1 2" key="1">
    <citation type="submission" date="2015-04" db="EMBL/GenBank/DDBJ databases">
        <title>Complete genome sequence of Schizopora paradoxa KUC8140, a cosmopolitan wood degrader in East Asia.</title>
        <authorList>
            <consortium name="DOE Joint Genome Institute"/>
            <person name="Min B."/>
            <person name="Park H."/>
            <person name="Jang Y."/>
            <person name="Kim J.-J."/>
            <person name="Kim K.H."/>
            <person name="Pangilinan J."/>
            <person name="Lipzen A."/>
            <person name="Riley R."/>
            <person name="Grigoriev I.V."/>
            <person name="Spatafora J.W."/>
            <person name="Choi I.-G."/>
        </authorList>
    </citation>
    <scope>NUCLEOTIDE SEQUENCE [LARGE SCALE GENOMIC DNA]</scope>
    <source>
        <strain evidence="1 2">KUC8140</strain>
    </source>
</reference>